<comment type="function">
    <text evidence="1">Confers resistance to late blight (Phytophthora infestans) races carrying the avirulence gene Avr1. Resistance proteins guard the plant against pathogens that contain an appropriate avirulence protein via an indirect interaction with this avirulence protein. That triggers a defense system including the hypersensitive response, which restricts the pathogen growth.</text>
</comment>
<evidence type="ECO:0000313" key="9">
    <source>
        <dbReference type="EMBL" id="RVW81177.1"/>
    </source>
</evidence>
<proteinExistence type="predicted"/>
<dbReference type="EMBL" id="QGNW01000255">
    <property type="protein sequence ID" value="RVW81177.1"/>
    <property type="molecule type" value="Genomic_DNA"/>
</dbReference>
<dbReference type="Gene3D" id="1.10.10.10">
    <property type="entry name" value="Winged helix-like DNA-binding domain superfamily/Winged helix DNA-binding domain"/>
    <property type="match status" value="1"/>
</dbReference>
<evidence type="ECO:0000256" key="4">
    <source>
        <dbReference type="ARBA" id="ARBA00022667"/>
    </source>
</evidence>
<evidence type="ECO:0000256" key="1">
    <source>
        <dbReference type="ARBA" id="ARBA00002074"/>
    </source>
</evidence>
<evidence type="ECO:0000256" key="6">
    <source>
        <dbReference type="ARBA" id="ARBA00022821"/>
    </source>
</evidence>
<dbReference type="Gene3D" id="3.80.10.10">
    <property type="entry name" value="Ribonuclease Inhibitor"/>
    <property type="match status" value="1"/>
</dbReference>
<name>A0A438H9W2_VITVI</name>
<dbReference type="SUPFAM" id="SSF52540">
    <property type="entry name" value="P-loop containing nucleoside triphosphate hydrolases"/>
    <property type="match status" value="1"/>
</dbReference>
<dbReference type="Proteomes" id="UP000288805">
    <property type="component" value="Unassembled WGS sequence"/>
</dbReference>
<dbReference type="PANTHER" id="PTHR23155:SF1152">
    <property type="entry name" value="AAA+ ATPASE DOMAIN-CONTAINING PROTEIN"/>
    <property type="match status" value="1"/>
</dbReference>
<keyword evidence="4" id="KW-0381">Hypersensitive response</keyword>
<protein>
    <submittedName>
        <fullName evidence="9">Putative disease resistance RPP8-like protein 4</fullName>
    </submittedName>
</protein>
<dbReference type="SUPFAM" id="SSF52058">
    <property type="entry name" value="L domain-like"/>
    <property type="match status" value="1"/>
</dbReference>
<dbReference type="InterPro" id="IPR036388">
    <property type="entry name" value="WH-like_DNA-bd_sf"/>
</dbReference>
<gene>
    <name evidence="9" type="primary">RPP8L4_3</name>
    <name evidence="9" type="ORF">CK203_041111</name>
</gene>
<comment type="subcellular location">
    <subcellularLocation>
        <location evidence="2">Cytoplasm</location>
    </subcellularLocation>
</comment>
<dbReference type="InterPro" id="IPR044974">
    <property type="entry name" value="Disease_R_plants"/>
</dbReference>
<evidence type="ECO:0000259" key="7">
    <source>
        <dbReference type="Pfam" id="PF23559"/>
    </source>
</evidence>
<feature type="domain" description="Disease resistance R13L4/SHOC-2-like LRR" evidence="8">
    <location>
        <begin position="223"/>
        <end position="323"/>
    </location>
</feature>
<evidence type="ECO:0000256" key="2">
    <source>
        <dbReference type="ARBA" id="ARBA00004496"/>
    </source>
</evidence>
<dbReference type="FunFam" id="1.10.10.10:FF:000322">
    <property type="entry name" value="Probable disease resistance protein At1g63360"/>
    <property type="match status" value="1"/>
</dbReference>
<evidence type="ECO:0000259" key="8">
    <source>
        <dbReference type="Pfam" id="PF23598"/>
    </source>
</evidence>
<sequence>MNDDEIWRLLLKKTFGNRSTSGILTPELEVLGKNIVAKCKGLPLAIVVVGGLLSTKEKTKSSWEKVLASIDWHLSQGPESCMGILALSYNDLPYYLKSCFLYCGIFPEDSEIKTSKLIQLWLAEGFIQRRGKEPLEDIAEDYLYELIHRSMIQVAARKIDGRVASCRIHDLLRDLAISEARDARLFEVHENIDVAFPTGVRRLSIHQHLINNNISQHLHNSRLRSLIFFTEPFERKSWKSLQEHIKLLTVLDLGSTNDNYIVPEEIGELVHLKFLHIRGSKRVTLPSSIDRLVNLQSFDLGYNDSYIPHTIWKLQQLRYLNCPCGEISSQFKLNHYEKKTLLDHLRLKRWKNVIEEKTLIPGLMSFSHHTYLYKVILWGKLELPEQIEFYPPNLLELSLDECELKKDPMLILEKLPNLRVLRLSNNSYVGKKLVCSSGGFHRLQSLELGWLRFLEEFIAGEGAMPHLKTLRIWSCSKLEKLPHGLLQLKNLEEVEPKWMYDQLMKEAEETKVED</sequence>
<dbReference type="GO" id="GO:0009626">
    <property type="term" value="P:plant-type hypersensitive response"/>
    <property type="evidence" value="ECO:0007669"/>
    <property type="project" value="UniProtKB-KW"/>
</dbReference>
<dbReference type="InterPro" id="IPR042197">
    <property type="entry name" value="Apaf_helical"/>
</dbReference>
<evidence type="ECO:0000313" key="10">
    <source>
        <dbReference type="Proteomes" id="UP000288805"/>
    </source>
</evidence>
<dbReference type="Pfam" id="PF23598">
    <property type="entry name" value="LRR_14"/>
    <property type="match status" value="2"/>
</dbReference>
<dbReference type="Pfam" id="PF23559">
    <property type="entry name" value="WHD_DRP"/>
    <property type="match status" value="1"/>
</dbReference>
<dbReference type="GO" id="GO:0043531">
    <property type="term" value="F:ADP binding"/>
    <property type="evidence" value="ECO:0007669"/>
    <property type="project" value="InterPro"/>
</dbReference>
<evidence type="ECO:0000256" key="5">
    <source>
        <dbReference type="ARBA" id="ARBA00022737"/>
    </source>
</evidence>
<dbReference type="InterPro" id="IPR055414">
    <property type="entry name" value="LRR_R13L4/SHOC2-like"/>
</dbReference>
<dbReference type="InterPro" id="IPR058922">
    <property type="entry name" value="WHD_DRP"/>
</dbReference>
<feature type="domain" description="Disease resistance protein winged helix" evidence="7">
    <location>
        <begin position="105"/>
        <end position="176"/>
    </location>
</feature>
<dbReference type="AlphaFoldDB" id="A0A438H9W2"/>
<organism evidence="9 10">
    <name type="scientific">Vitis vinifera</name>
    <name type="common">Grape</name>
    <dbReference type="NCBI Taxonomy" id="29760"/>
    <lineage>
        <taxon>Eukaryota</taxon>
        <taxon>Viridiplantae</taxon>
        <taxon>Streptophyta</taxon>
        <taxon>Embryophyta</taxon>
        <taxon>Tracheophyta</taxon>
        <taxon>Spermatophyta</taxon>
        <taxon>Magnoliopsida</taxon>
        <taxon>eudicotyledons</taxon>
        <taxon>Gunneridae</taxon>
        <taxon>Pentapetalae</taxon>
        <taxon>rosids</taxon>
        <taxon>Vitales</taxon>
        <taxon>Vitaceae</taxon>
        <taxon>Viteae</taxon>
        <taxon>Vitis</taxon>
    </lineage>
</organism>
<keyword evidence="6" id="KW-0611">Plant defense</keyword>
<feature type="domain" description="Disease resistance R13L4/SHOC-2-like LRR" evidence="8">
    <location>
        <begin position="372"/>
        <end position="509"/>
    </location>
</feature>
<dbReference type="Gene3D" id="1.10.8.430">
    <property type="entry name" value="Helical domain of apoptotic protease-activating factors"/>
    <property type="match status" value="1"/>
</dbReference>
<keyword evidence="5" id="KW-0677">Repeat</keyword>
<dbReference type="InterPro" id="IPR027417">
    <property type="entry name" value="P-loop_NTPase"/>
</dbReference>
<comment type="caution">
    <text evidence="9">The sequence shown here is derived from an EMBL/GenBank/DDBJ whole genome shotgun (WGS) entry which is preliminary data.</text>
</comment>
<dbReference type="PRINTS" id="PR00364">
    <property type="entry name" value="DISEASERSIST"/>
</dbReference>
<evidence type="ECO:0000256" key="3">
    <source>
        <dbReference type="ARBA" id="ARBA00022490"/>
    </source>
</evidence>
<reference evidence="9 10" key="1">
    <citation type="journal article" date="2018" name="PLoS Genet.">
        <title>Population sequencing reveals clonal diversity and ancestral inbreeding in the grapevine cultivar Chardonnay.</title>
        <authorList>
            <person name="Roach M.J."/>
            <person name="Johnson D.L."/>
            <person name="Bohlmann J."/>
            <person name="van Vuuren H.J."/>
            <person name="Jones S.J."/>
            <person name="Pretorius I.S."/>
            <person name="Schmidt S.A."/>
            <person name="Borneman A.R."/>
        </authorList>
    </citation>
    <scope>NUCLEOTIDE SEQUENCE [LARGE SCALE GENOMIC DNA]</scope>
    <source>
        <strain evidence="10">cv. Chardonnay</strain>
        <tissue evidence="9">Leaf</tissue>
    </source>
</reference>
<keyword evidence="3" id="KW-0963">Cytoplasm</keyword>
<dbReference type="PANTHER" id="PTHR23155">
    <property type="entry name" value="DISEASE RESISTANCE PROTEIN RP"/>
    <property type="match status" value="1"/>
</dbReference>
<dbReference type="InterPro" id="IPR032675">
    <property type="entry name" value="LRR_dom_sf"/>
</dbReference>
<accession>A0A438H9W2</accession>